<comment type="caution">
    <text evidence="2">The sequence shown here is derived from an EMBL/GenBank/DDBJ whole genome shotgun (WGS) entry which is preliminary data.</text>
</comment>
<dbReference type="SMART" id="SM00360">
    <property type="entry name" value="RRM"/>
    <property type="match status" value="1"/>
</dbReference>
<dbReference type="PANTHER" id="PTHR15241:SF304">
    <property type="entry name" value="RRM DOMAIN-CONTAINING PROTEIN"/>
    <property type="match status" value="1"/>
</dbReference>
<dbReference type="Pfam" id="PF00076">
    <property type="entry name" value="RRM_1"/>
    <property type="match status" value="1"/>
</dbReference>
<organism evidence="2 3">
    <name type="scientific">Candidatus Saganbacteria bacterium</name>
    <dbReference type="NCBI Taxonomy" id="2575572"/>
    <lineage>
        <taxon>Bacteria</taxon>
        <taxon>Bacillati</taxon>
        <taxon>Saganbacteria</taxon>
    </lineage>
</organism>
<feature type="domain" description="RRM" evidence="1">
    <location>
        <begin position="3"/>
        <end position="79"/>
    </location>
</feature>
<reference evidence="2 3" key="1">
    <citation type="submission" date="2019-12" db="EMBL/GenBank/DDBJ databases">
        <authorList>
            <person name="Wolfe R."/>
            <person name="Danczak R."/>
            <person name="Wilkins M."/>
        </authorList>
    </citation>
    <scope>NUCLEOTIDE SEQUENCE [LARGE SCALE GENOMIC DNA]</scope>
    <source>
        <strain evidence="2">X2_MaxBin.013</strain>
    </source>
</reference>
<dbReference type="Gene3D" id="3.30.70.330">
    <property type="match status" value="1"/>
</dbReference>
<evidence type="ECO:0000313" key="2">
    <source>
        <dbReference type="EMBL" id="KAF0134814.1"/>
    </source>
</evidence>
<evidence type="ECO:0000313" key="3">
    <source>
        <dbReference type="Proteomes" id="UP000488506"/>
    </source>
</evidence>
<dbReference type="GO" id="GO:0003723">
    <property type="term" value="F:RNA binding"/>
    <property type="evidence" value="ECO:0007669"/>
    <property type="project" value="InterPro"/>
</dbReference>
<dbReference type="InterPro" id="IPR000504">
    <property type="entry name" value="RRM_dom"/>
</dbReference>
<dbReference type="Proteomes" id="UP000488506">
    <property type="component" value="Unassembled WGS sequence"/>
</dbReference>
<dbReference type="InterPro" id="IPR035979">
    <property type="entry name" value="RBD_domain_sf"/>
</dbReference>
<protein>
    <submittedName>
        <fullName evidence="2">RNP-1 like RNA-binding protein</fullName>
    </submittedName>
</protein>
<dbReference type="EMBL" id="WPAF01000004">
    <property type="protein sequence ID" value="KAF0134814.1"/>
    <property type="molecule type" value="Genomic_DNA"/>
</dbReference>
<dbReference type="AlphaFoldDB" id="A0A833P3H3"/>
<evidence type="ECO:0000259" key="1">
    <source>
        <dbReference type="PROSITE" id="PS50102"/>
    </source>
</evidence>
<gene>
    <name evidence="2" type="ORF">FD145_382</name>
</gene>
<name>A0A833P3H3_UNCSA</name>
<proteinExistence type="predicted"/>
<dbReference type="PANTHER" id="PTHR15241">
    <property type="entry name" value="TRANSFORMER-2-RELATED"/>
    <property type="match status" value="1"/>
</dbReference>
<dbReference type="SUPFAM" id="SSF54928">
    <property type="entry name" value="RNA-binding domain, RBD"/>
    <property type="match status" value="1"/>
</dbReference>
<dbReference type="PROSITE" id="PS50102">
    <property type="entry name" value="RRM"/>
    <property type="match status" value="1"/>
</dbReference>
<dbReference type="InterPro" id="IPR012677">
    <property type="entry name" value="Nucleotide-bd_a/b_plait_sf"/>
</dbReference>
<sequence length="84" mass="9280">MGKTLYVGNLAWTTTSEQLASAFEPHCQVVSARIITENESGRSKGFGFIEIEGEPEKAIKEMNGFSFNGRSLIVSEARQKQNRA</sequence>
<accession>A0A833P3H3</accession>